<evidence type="ECO:0000313" key="1">
    <source>
        <dbReference type="EMBL" id="TGO34608.1"/>
    </source>
</evidence>
<sequence length="62" mass="7203">MPYANYYRPLPSDNLVSQWHYVVLLESVTVTKLIPGYFGFLRGGMFASQQDQHHTTPWFLLA</sequence>
<comment type="caution">
    <text evidence="1">The sequence shown here is derived from an EMBL/GenBank/DDBJ whole genome shotgun (WGS) entry which is preliminary data.</text>
</comment>
<proteinExistence type="predicted"/>
<dbReference type="Proteomes" id="UP000297814">
    <property type="component" value="Unassembled WGS sequence"/>
</dbReference>
<name>A0A4Z1GEP5_9HELO</name>
<keyword evidence="2" id="KW-1185">Reference proteome</keyword>
<gene>
    <name evidence="1" type="ORF">BHYA_0190g00260</name>
</gene>
<protein>
    <submittedName>
        <fullName evidence="1">Uncharacterized protein</fullName>
    </submittedName>
</protein>
<organism evidence="1 2">
    <name type="scientific">Botrytis hyacinthi</name>
    <dbReference type="NCBI Taxonomy" id="278943"/>
    <lineage>
        <taxon>Eukaryota</taxon>
        <taxon>Fungi</taxon>
        <taxon>Dikarya</taxon>
        <taxon>Ascomycota</taxon>
        <taxon>Pezizomycotina</taxon>
        <taxon>Leotiomycetes</taxon>
        <taxon>Helotiales</taxon>
        <taxon>Sclerotiniaceae</taxon>
        <taxon>Botrytis</taxon>
    </lineage>
</organism>
<dbReference type="EMBL" id="PQXK01000190">
    <property type="protein sequence ID" value="TGO34608.1"/>
    <property type="molecule type" value="Genomic_DNA"/>
</dbReference>
<reference evidence="1 2" key="1">
    <citation type="submission" date="2017-12" db="EMBL/GenBank/DDBJ databases">
        <title>Comparative genomics of Botrytis spp.</title>
        <authorList>
            <person name="Valero-Jimenez C.A."/>
            <person name="Tapia P."/>
            <person name="Veloso J."/>
            <person name="Silva-Moreno E."/>
            <person name="Staats M."/>
            <person name="Valdes J.H."/>
            <person name="Van Kan J.A.L."/>
        </authorList>
    </citation>
    <scope>NUCLEOTIDE SEQUENCE [LARGE SCALE GENOMIC DNA]</scope>
    <source>
        <strain evidence="1 2">Bh0001</strain>
    </source>
</reference>
<accession>A0A4Z1GEP5</accession>
<evidence type="ECO:0000313" key="2">
    <source>
        <dbReference type="Proteomes" id="UP000297814"/>
    </source>
</evidence>
<dbReference type="AlphaFoldDB" id="A0A4Z1GEP5"/>